<feature type="transmembrane region" description="Helical" evidence="9">
    <location>
        <begin position="36"/>
        <end position="53"/>
    </location>
</feature>
<feature type="transmembrane region" description="Helical" evidence="9">
    <location>
        <begin position="225"/>
        <end position="247"/>
    </location>
</feature>
<dbReference type="Gene3D" id="1.20.1250.20">
    <property type="entry name" value="MFS general substrate transporter like domains"/>
    <property type="match status" value="1"/>
</dbReference>
<dbReference type="InterPro" id="IPR050171">
    <property type="entry name" value="MFS_Transporters"/>
</dbReference>
<dbReference type="PANTHER" id="PTHR23517:SF15">
    <property type="entry name" value="PROTON-DEPENDENT OLIGOPEPTIDE FAMILY TRANSPORT PROTEIN"/>
    <property type="match status" value="1"/>
</dbReference>
<proteinExistence type="inferred from homology"/>
<dbReference type="InterPro" id="IPR000109">
    <property type="entry name" value="POT_fam"/>
</dbReference>
<evidence type="ECO:0000256" key="2">
    <source>
        <dbReference type="ARBA" id="ARBA00005982"/>
    </source>
</evidence>
<dbReference type="InterPro" id="IPR036259">
    <property type="entry name" value="MFS_trans_sf"/>
</dbReference>
<feature type="transmembrane region" description="Helical" evidence="9">
    <location>
        <begin position="184"/>
        <end position="204"/>
    </location>
</feature>
<dbReference type="GO" id="GO:0006857">
    <property type="term" value="P:oligopeptide transport"/>
    <property type="evidence" value="ECO:0007669"/>
    <property type="project" value="InterPro"/>
</dbReference>
<dbReference type="GO" id="GO:1904680">
    <property type="term" value="F:peptide transmembrane transporter activity"/>
    <property type="evidence" value="ECO:0007669"/>
    <property type="project" value="InterPro"/>
</dbReference>
<sequence>MKTPAKSSDEVQADTRFFGHPLPLAQLFGLEMWERFSYYGMQGILAIYLYFSVADGGLGYSQTTATAFVGAYGGAVFLATILGSWIADRVLSSERVLFSSAIIIVAGHVALAVVPGFAGVLIGTGLVALGSGGLKATASAIVGTLYSEKDPRRDAGFSLFYLGINIGALLGPLIVGLLQDRIGFHIGFGAAAVGMALGLIVYMTGRKNLPADSRKTVNPLPRNKLWILPAAVVAVGLAIWAVVALGWLTVSNISTWIAGVSAFAAIVYFTIMTTSKQVTSVERSRVFAFIPFFLASVVFWALYQQIFGVLVVYSDESLNRSVFGWEMPISWVTLIPAAWVILLSMGTSALWLRMGDKQPSTMVKAGLALVLIGVAFLLFIPFSSSGTGDARTPLLYMIFLLMLFVIAELLISPIGLSAATRLAPRVFRSQMIALFFLASGVGTSLAGVTSQFYAVDNQLPYWMWHGIAALVFGAIVLAAAKPVTKLMKGVR</sequence>
<comment type="subcellular location">
    <subcellularLocation>
        <location evidence="1">Cell membrane</location>
        <topology evidence="1">Multi-pass membrane protein</topology>
    </subcellularLocation>
    <subcellularLocation>
        <location evidence="8">Membrane</location>
        <topology evidence="8">Multi-pass membrane protein</topology>
    </subcellularLocation>
</comment>
<evidence type="ECO:0000313" key="11">
    <source>
        <dbReference type="EMBL" id="KXZ58915.1"/>
    </source>
</evidence>
<evidence type="ECO:0000256" key="5">
    <source>
        <dbReference type="ARBA" id="ARBA00022692"/>
    </source>
</evidence>
<evidence type="ECO:0000256" key="1">
    <source>
        <dbReference type="ARBA" id="ARBA00004651"/>
    </source>
</evidence>
<evidence type="ECO:0000313" key="12">
    <source>
        <dbReference type="Proteomes" id="UP000243589"/>
    </source>
</evidence>
<dbReference type="PANTHER" id="PTHR23517">
    <property type="entry name" value="RESISTANCE PROTEIN MDTM, PUTATIVE-RELATED-RELATED"/>
    <property type="match status" value="1"/>
</dbReference>
<dbReference type="Proteomes" id="UP000243589">
    <property type="component" value="Unassembled WGS sequence"/>
</dbReference>
<evidence type="ECO:0000256" key="7">
    <source>
        <dbReference type="ARBA" id="ARBA00023136"/>
    </source>
</evidence>
<comment type="caution">
    <text evidence="11">The sequence shown here is derived from an EMBL/GenBank/DDBJ whole genome shotgun (WGS) entry which is preliminary data.</text>
</comment>
<evidence type="ECO:0000259" key="10">
    <source>
        <dbReference type="PROSITE" id="PS50850"/>
    </source>
</evidence>
<organism evidence="11 12">
    <name type="scientific">Brevibacterium ravenspurgense</name>
    <dbReference type="NCBI Taxonomy" id="479117"/>
    <lineage>
        <taxon>Bacteria</taxon>
        <taxon>Bacillati</taxon>
        <taxon>Actinomycetota</taxon>
        <taxon>Actinomycetes</taxon>
        <taxon>Micrococcales</taxon>
        <taxon>Brevibacteriaceae</taxon>
        <taxon>Brevibacterium</taxon>
    </lineage>
</organism>
<feature type="transmembrane region" description="Helical" evidence="9">
    <location>
        <begin position="286"/>
        <end position="311"/>
    </location>
</feature>
<dbReference type="Pfam" id="PF00854">
    <property type="entry name" value="PTR2"/>
    <property type="match status" value="1"/>
</dbReference>
<evidence type="ECO:0000256" key="9">
    <source>
        <dbReference type="SAM" id="Phobius"/>
    </source>
</evidence>
<evidence type="ECO:0000256" key="4">
    <source>
        <dbReference type="ARBA" id="ARBA00022475"/>
    </source>
</evidence>
<evidence type="ECO:0000256" key="6">
    <source>
        <dbReference type="ARBA" id="ARBA00022989"/>
    </source>
</evidence>
<dbReference type="CDD" id="cd17346">
    <property type="entry name" value="MFS_DtpA_like"/>
    <property type="match status" value="1"/>
</dbReference>
<protein>
    <submittedName>
        <fullName evidence="11">Di-/tripeptide transporter</fullName>
    </submittedName>
</protein>
<keyword evidence="6 9" id="KW-1133">Transmembrane helix</keyword>
<feature type="transmembrane region" description="Helical" evidence="9">
    <location>
        <begin position="331"/>
        <end position="352"/>
    </location>
</feature>
<dbReference type="RefSeq" id="WP_062020486.1">
    <property type="nucleotide sequence ID" value="NZ_LQQC01000008.1"/>
</dbReference>
<dbReference type="EMBL" id="LQQC01000008">
    <property type="protein sequence ID" value="KXZ58915.1"/>
    <property type="molecule type" value="Genomic_DNA"/>
</dbReference>
<dbReference type="AlphaFoldDB" id="A0A150HA94"/>
<feature type="domain" description="Major facilitator superfamily (MFS) profile" evidence="10">
    <location>
        <begin position="1"/>
        <end position="491"/>
    </location>
</feature>
<feature type="transmembrane region" description="Helical" evidence="9">
    <location>
        <begin position="96"/>
        <end position="114"/>
    </location>
</feature>
<feature type="transmembrane region" description="Helical" evidence="9">
    <location>
        <begin position="394"/>
        <end position="419"/>
    </location>
</feature>
<dbReference type="InterPro" id="IPR018456">
    <property type="entry name" value="PTR2_symporter_CS"/>
</dbReference>
<dbReference type="SUPFAM" id="SSF103473">
    <property type="entry name" value="MFS general substrate transporter"/>
    <property type="match status" value="1"/>
</dbReference>
<dbReference type="InterPro" id="IPR020846">
    <property type="entry name" value="MFS_dom"/>
</dbReference>
<accession>A0A150HA94</accession>
<dbReference type="PROSITE" id="PS01023">
    <property type="entry name" value="PTR2_2"/>
    <property type="match status" value="1"/>
</dbReference>
<dbReference type="GO" id="GO:0005886">
    <property type="term" value="C:plasma membrane"/>
    <property type="evidence" value="ECO:0007669"/>
    <property type="project" value="UniProtKB-SubCell"/>
</dbReference>
<comment type="similarity">
    <text evidence="2 8">Belongs to the major facilitator superfamily. Proton-dependent oligopeptide transporter (POT/PTR) (TC 2.A.17) family.</text>
</comment>
<feature type="transmembrane region" description="Helical" evidence="9">
    <location>
        <begin position="461"/>
        <end position="480"/>
    </location>
</feature>
<reference evidence="11 12" key="1">
    <citation type="submission" date="2016-01" db="EMBL/GenBank/DDBJ databases">
        <title>Use of Whole Genome Sequencing to ascertain that Brevibacterium massiliense (Roux, Raoult 2009) is a later heterotypic synonym of Brevibacterium ravenspurgense (Mages 2008).</title>
        <authorList>
            <person name="Bernier A.-M."/>
            <person name="Burdz T."/>
            <person name="Huynh C."/>
            <person name="Pachecho A.L."/>
            <person name="Wiebe D."/>
            <person name="Bonner C."/>
            <person name="Bernard K."/>
        </authorList>
    </citation>
    <scope>NUCLEOTIDE SEQUENCE [LARGE SCALE GENOMIC DNA]</scope>
    <source>
        <strain evidence="11 12">CCUG56047</strain>
    </source>
</reference>
<evidence type="ECO:0000256" key="8">
    <source>
        <dbReference type="RuleBase" id="RU003755"/>
    </source>
</evidence>
<keyword evidence="12" id="KW-1185">Reference proteome</keyword>
<evidence type="ECO:0000256" key="3">
    <source>
        <dbReference type="ARBA" id="ARBA00022448"/>
    </source>
</evidence>
<feature type="transmembrane region" description="Helical" evidence="9">
    <location>
        <begin position="431"/>
        <end position="455"/>
    </location>
</feature>
<dbReference type="InterPro" id="IPR005279">
    <property type="entry name" value="Dipep/tripep_permease"/>
</dbReference>
<feature type="transmembrane region" description="Helical" evidence="9">
    <location>
        <begin position="158"/>
        <end position="178"/>
    </location>
</feature>
<feature type="transmembrane region" description="Helical" evidence="9">
    <location>
        <begin position="364"/>
        <end position="382"/>
    </location>
</feature>
<dbReference type="PATRIC" id="fig|479117.4.peg.787"/>
<gene>
    <name evidence="11" type="primary">dtpT</name>
    <name evidence="11" type="ORF">Bravens_00787</name>
</gene>
<keyword evidence="4" id="KW-1003">Cell membrane</keyword>
<dbReference type="PROSITE" id="PS50850">
    <property type="entry name" value="MFS"/>
    <property type="match status" value="1"/>
</dbReference>
<keyword evidence="7 9" id="KW-0472">Membrane</keyword>
<name>A0A150HA94_9MICO</name>
<feature type="transmembrane region" description="Helical" evidence="9">
    <location>
        <begin position="65"/>
        <end position="87"/>
    </location>
</feature>
<dbReference type="NCBIfam" id="TIGR00924">
    <property type="entry name" value="yjdL_sub1_fam"/>
    <property type="match status" value="1"/>
</dbReference>
<keyword evidence="3 8" id="KW-0813">Transport</keyword>
<feature type="transmembrane region" description="Helical" evidence="9">
    <location>
        <begin position="253"/>
        <end position="274"/>
    </location>
</feature>
<keyword evidence="5 8" id="KW-0812">Transmembrane</keyword>